<proteinExistence type="predicted"/>
<evidence type="ECO:0000259" key="1">
    <source>
        <dbReference type="Pfam" id="PF01636"/>
    </source>
</evidence>
<sequence length="293" mass="33322">MGSLITAVNWIEKEDTLDALLNQVETLSKQPLKQGFEAEVLRIHIDQEDFVLKIWSKESKPDVGAQYHLLKILHERGIAVSRPIGWGIDSAGDQVLLTTFDGTPIEKVNDKTTTEVAGLLARLHEVDVSELGEAAGLIPKYDFLNYFFPGASEFSDLYDAAVSLIPLTHMKQDRIIHGDFHSNNILEDNGRYTIIDWTNGQLGDPRYDFAWTYILQKIYWSQSRAEVFRSVYLSDKDIPEEELDAFEALACLRWILLSRRNGVPKRSGTAGRVMKLINNNPFLKERKFSDFST</sequence>
<accession>A0A850EKW2</accession>
<protein>
    <submittedName>
        <fullName evidence="2">Aminoglycoside phosphotransferase family protein</fullName>
    </submittedName>
</protein>
<dbReference type="Gene3D" id="3.90.1200.10">
    <property type="match status" value="1"/>
</dbReference>
<name>A0A850EKW2_9BACL</name>
<reference evidence="2" key="1">
    <citation type="submission" date="2020-06" db="EMBL/GenBank/DDBJ databases">
        <title>Paenibacillus sp. nov., isolated from soil.</title>
        <authorList>
            <person name="Seo Y.L."/>
        </authorList>
    </citation>
    <scope>NUCLEOTIDE SEQUENCE [LARGE SCALE GENOMIC DNA]</scope>
    <source>
        <strain evidence="2">JW14</strain>
    </source>
</reference>
<dbReference type="SUPFAM" id="SSF56112">
    <property type="entry name" value="Protein kinase-like (PK-like)"/>
    <property type="match status" value="1"/>
</dbReference>
<dbReference type="EMBL" id="JABWCS010000206">
    <property type="protein sequence ID" value="NUU61036.1"/>
    <property type="molecule type" value="Genomic_DNA"/>
</dbReference>
<dbReference type="InterPro" id="IPR011009">
    <property type="entry name" value="Kinase-like_dom_sf"/>
</dbReference>
<comment type="caution">
    <text evidence="2">The sequence shown here is derived from an EMBL/GenBank/DDBJ whole genome shotgun (WGS) entry which is preliminary data.</text>
</comment>
<keyword evidence="2" id="KW-0808">Transferase</keyword>
<feature type="domain" description="Aminoglycoside phosphotransferase" evidence="1">
    <location>
        <begin position="30"/>
        <end position="228"/>
    </location>
</feature>
<dbReference type="GO" id="GO:0016740">
    <property type="term" value="F:transferase activity"/>
    <property type="evidence" value="ECO:0007669"/>
    <property type="project" value="UniProtKB-KW"/>
</dbReference>
<dbReference type="AlphaFoldDB" id="A0A850EKW2"/>
<dbReference type="Pfam" id="PF01636">
    <property type="entry name" value="APH"/>
    <property type="match status" value="1"/>
</dbReference>
<dbReference type="Gene3D" id="3.30.200.20">
    <property type="entry name" value="Phosphorylase Kinase, domain 1"/>
    <property type="match status" value="1"/>
</dbReference>
<dbReference type="RefSeq" id="WP_175371590.1">
    <property type="nucleotide sequence ID" value="NZ_JABWCS010000206.1"/>
</dbReference>
<dbReference type="Proteomes" id="UP000564806">
    <property type="component" value="Unassembled WGS sequence"/>
</dbReference>
<dbReference type="InterPro" id="IPR002575">
    <property type="entry name" value="Aminoglycoside_PTrfase"/>
</dbReference>
<organism evidence="2 3">
    <name type="scientific">Paenibacillus agri</name>
    <dbReference type="NCBI Taxonomy" id="2744309"/>
    <lineage>
        <taxon>Bacteria</taxon>
        <taxon>Bacillati</taxon>
        <taxon>Bacillota</taxon>
        <taxon>Bacilli</taxon>
        <taxon>Bacillales</taxon>
        <taxon>Paenibacillaceae</taxon>
        <taxon>Paenibacillus</taxon>
    </lineage>
</organism>
<gene>
    <name evidence="2" type="ORF">HPT30_11820</name>
</gene>
<keyword evidence="3" id="KW-1185">Reference proteome</keyword>
<evidence type="ECO:0000313" key="3">
    <source>
        <dbReference type="Proteomes" id="UP000564806"/>
    </source>
</evidence>
<evidence type="ECO:0000313" key="2">
    <source>
        <dbReference type="EMBL" id="NUU61036.1"/>
    </source>
</evidence>